<gene>
    <name evidence="2" type="ORF">Pcinc_034778</name>
</gene>
<sequence>MNFQRWITSFCRRRWSVWFDNPSPDSGNSNDMGVWHHNYLSSFHSTPQVTSHHPTPNHQSPLIISLNTTGHLSSSHSKPPVTSHHFTQHHRSPLIIPLQTTSHLSSSHSTPPDTTQIL</sequence>
<reference evidence="2" key="1">
    <citation type="submission" date="2023-10" db="EMBL/GenBank/DDBJ databases">
        <title>Genome assemblies of two species of porcelain crab, Petrolisthes cinctipes and Petrolisthes manimaculis (Anomura: Porcellanidae).</title>
        <authorList>
            <person name="Angst P."/>
        </authorList>
    </citation>
    <scope>NUCLEOTIDE SEQUENCE</scope>
    <source>
        <strain evidence="2">PB745_01</strain>
        <tissue evidence="2">Gill</tissue>
    </source>
</reference>
<dbReference type="Proteomes" id="UP001286313">
    <property type="component" value="Unassembled WGS sequence"/>
</dbReference>
<name>A0AAE1BY26_PETCI</name>
<keyword evidence="3" id="KW-1185">Reference proteome</keyword>
<evidence type="ECO:0000313" key="3">
    <source>
        <dbReference type="Proteomes" id="UP001286313"/>
    </source>
</evidence>
<accession>A0AAE1BY26</accession>
<evidence type="ECO:0000256" key="1">
    <source>
        <dbReference type="SAM" id="MobiDB-lite"/>
    </source>
</evidence>
<protein>
    <submittedName>
        <fullName evidence="2">Uncharacterized protein</fullName>
    </submittedName>
</protein>
<dbReference type="EMBL" id="JAWQEG010005128">
    <property type="protein sequence ID" value="KAK3859070.1"/>
    <property type="molecule type" value="Genomic_DNA"/>
</dbReference>
<feature type="region of interest" description="Disordered" evidence="1">
    <location>
        <begin position="70"/>
        <end position="89"/>
    </location>
</feature>
<proteinExistence type="predicted"/>
<dbReference type="AlphaFoldDB" id="A0AAE1BY26"/>
<organism evidence="2 3">
    <name type="scientific">Petrolisthes cinctipes</name>
    <name type="common">Flat porcelain crab</name>
    <dbReference type="NCBI Taxonomy" id="88211"/>
    <lineage>
        <taxon>Eukaryota</taxon>
        <taxon>Metazoa</taxon>
        <taxon>Ecdysozoa</taxon>
        <taxon>Arthropoda</taxon>
        <taxon>Crustacea</taxon>
        <taxon>Multicrustacea</taxon>
        <taxon>Malacostraca</taxon>
        <taxon>Eumalacostraca</taxon>
        <taxon>Eucarida</taxon>
        <taxon>Decapoda</taxon>
        <taxon>Pleocyemata</taxon>
        <taxon>Anomura</taxon>
        <taxon>Galatheoidea</taxon>
        <taxon>Porcellanidae</taxon>
        <taxon>Petrolisthes</taxon>
    </lineage>
</organism>
<evidence type="ECO:0000313" key="2">
    <source>
        <dbReference type="EMBL" id="KAK3859070.1"/>
    </source>
</evidence>
<comment type="caution">
    <text evidence="2">The sequence shown here is derived from an EMBL/GenBank/DDBJ whole genome shotgun (WGS) entry which is preliminary data.</text>
</comment>